<comment type="caution">
    <text evidence="4">The sequence shown here is derived from an EMBL/GenBank/DDBJ whole genome shotgun (WGS) entry which is preliminary data.</text>
</comment>
<dbReference type="Gene3D" id="2.60.40.3620">
    <property type="match status" value="3"/>
</dbReference>
<sequence>MNNLKTKIMNKKLLLFVICLMTFSFANAQITSMAIVGAGAGGWPADPQVDAHQMTTADGGLHWTITNLGLSNGAVKFRANNEWNPIANWGGTTFPSGTGTVDGAAITAVAGIYNVTFNTNTLAYTFEIQQVTFQVISIIGDASPIVWGDTDMTTTDGNIYTLRATLGTGALKFRGDHSWTLPYNWGGTNFPSGTAVVDANGVIIPAAGTYDITFNKTTLAYSIKFKVISIFGDATPGSWTTDTDMTTLDGNNYTLTNVALISGALKFRGDHSWTLPYNWGGTTLPSGTAVIDANGFPIPSAGNYNINFNVATATYSISSSLTTKSFNTSKFSVYPNPAKNSWNFSSSNENIESIQIVDELGKTIRSSFSKSNNVTVDASGLTSGIYFAKIATTTGTKTLKLIKD</sequence>
<feature type="domain" description="Secretion system C-terminal sorting" evidence="3">
    <location>
        <begin position="333"/>
        <end position="402"/>
    </location>
</feature>
<keyword evidence="1 2" id="KW-0732">Signal</keyword>
<dbReference type="InterPro" id="IPR026444">
    <property type="entry name" value="Secre_tail"/>
</dbReference>
<feature type="chain" id="PRO_5021886946" evidence="2">
    <location>
        <begin position="29"/>
        <end position="404"/>
    </location>
</feature>
<evidence type="ECO:0000259" key="3">
    <source>
        <dbReference type="Pfam" id="PF18962"/>
    </source>
</evidence>
<keyword evidence="5" id="KW-1185">Reference proteome</keyword>
<dbReference type="AlphaFoldDB" id="A0A553CPA1"/>
<gene>
    <name evidence="4" type="ORF">FNW17_05965</name>
</gene>
<evidence type="ECO:0000313" key="5">
    <source>
        <dbReference type="Proteomes" id="UP000318585"/>
    </source>
</evidence>
<proteinExistence type="predicted"/>
<evidence type="ECO:0000256" key="2">
    <source>
        <dbReference type="SAM" id="SignalP"/>
    </source>
</evidence>
<accession>A0A553CPA1</accession>
<dbReference type="OrthoDB" id="975117at2"/>
<feature type="signal peptide" evidence="2">
    <location>
        <begin position="1"/>
        <end position="28"/>
    </location>
</feature>
<dbReference type="EMBL" id="VJZR01000003">
    <property type="protein sequence ID" value="TRX22214.1"/>
    <property type="molecule type" value="Genomic_DNA"/>
</dbReference>
<organism evidence="4 5">
    <name type="scientific">Flavobacterium franklandianum</name>
    <dbReference type="NCBI Taxonomy" id="2594430"/>
    <lineage>
        <taxon>Bacteria</taxon>
        <taxon>Pseudomonadati</taxon>
        <taxon>Bacteroidota</taxon>
        <taxon>Flavobacteriia</taxon>
        <taxon>Flavobacteriales</taxon>
        <taxon>Flavobacteriaceae</taxon>
        <taxon>Flavobacterium</taxon>
    </lineage>
</organism>
<evidence type="ECO:0000256" key="1">
    <source>
        <dbReference type="ARBA" id="ARBA00022729"/>
    </source>
</evidence>
<dbReference type="NCBIfam" id="TIGR04183">
    <property type="entry name" value="Por_Secre_tail"/>
    <property type="match status" value="1"/>
</dbReference>
<name>A0A553CPA1_9FLAO</name>
<dbReference type="Proteomes" id="UP000318585">
    <property type="component" value="Unassembled WGS sequence"/>
</dbReference>
<evidence type="ECO:0000313" key="4">
    <source>
        <dbReference type="EMBL" id="TRX22214.1"/>
    </source>
</evidence>
<dbReference type="Pfam" id="PF18962">
    <property type="entry name" value="Por_Secre_tail"/>
    <property type="match status" value="1"/>
</dbReference>
<reference evidence="4 5" key="1">
    <citation type="submission" date="2019-07" db="EMBL/GenBank/DDBJ databases">
        <title>Novel species of Flavobacterium.</title>
        <authorList>
            <person name="Liu Q."/>
            <person name="Xin Y.-H."/>
        </authorList>
    </citation>
    <scope>NUCLEOTIDE SEQUENCE [LARGE SCALE GENOMIC DNA]</scope>
    <source>
        <strain evidence="4 5">LB3P56</strain>
    </source>
</reference>
<protein>
    <submittedName>
        <fullName evidence="4">T9SS type A sorting domain-containing protein</fullName>
    </submittedName>
</protein>